<evidence type="ECO:0000256" key="1">
    <source>
        <dbReference type="ARBA" id="ARBA00022801"/>
    </source>
</evidence>
<dbReference type="InterPro" id="IPR029069">
    <property type="entry name" value="HotDog_dom_sf"/>
</dbReference>
<dbReference type="AlphaFoldDB" id="A0A1M6LSK8"/>
<dbReference type="PANTHER" id="PTHR42856">
    <property type="entry name" value="ACYL-COENZYME A THIOESTERASE PAAI"/>
    <property type="match status" value="1"/>
</dbReference>
<gene>
    <name evidence="3" type="ORF">SAMN04487908_12428</name>
</gene>
<dbReference type="InterPro" id="IPR006683">
    <property type="entry name" value="Thioestr_dom"/>
</dbReference>
<sequence length="179" mass="20238">MKYYKVGVFEEIYLYYSIFDRNEAYFTLQSNMKEGNTKVGSVKINPEEIPVKMLSLDPFSSWLGIEILEAEKGRVKLGMRIRKEMLNSMNKAHGGISYSLADTAFGFAANTHGKYAVSIETSINHIEALNEGDYLIAESVIEKVGNKLGFNIVEIKRGDDLVALFKGVVYRTSKDWTEE</sequence>
<dbReference type="EMBL" id="FQYV01000024">
    <property type="protein sequence ID" value="SHJ74169.1"/>
    <property type="molecule type" value="Genomic_DNA"/>
</dbReference>
<reference evidence="4" key="1">
    <citation type="submission" date="2016-11" db="EMBL/GenBank/DDBJ databases">
        <authorList>
            <person name="Varghese N."/>
            <person name="Submissions S."/>
        </authorList>
    </citation>
    <scope>NUCLEOTIDE SEQUENCE [LARGE SCALE GENOMIC DNA]</scope>
    <source>
        <strain evidence="4">DSM 26349</strain>
    </source>
</reference>
<dbReference type="Proteomes" id="UP000184172">
    <property type="component" value="Unassembled WGS sequence"/>
</dbReference>
<dbReference type="NCBIfam" id="TIGR00369">
    <property type="entry name" value="unchar_dom_1"/>
    <property type="match status" value="1"/>
</dbReference>
<feature type="domain" description="Thioesterase" evidence="2">
    <location>
        <begin position="92"/>
        <end position="162"/>
    </location>
</feature>
<evidence type="ECO:0000259" key="2">
    <source>
        <dbReference type="Pfam" id="PF03061"/>
    </source>
</evidence>
<dbReference type="STRING" id="797419.SAMN05216556_12231"/>
<evidence type="ECO:0000313" key="3">
    <source>
        <dbReference type="EMBL" id="SHJ74169.1"/>
    </source>
</evidence>
<dbReference type="PANTHER" id="PTHR42856:SF1">
    <property type="entry name" value="ACYL-COENZYME A THIOESTERASE PAAI"/>
    <property type="match status" value="1"/>
</dbReference>
<dbReference type="InterPro" id="IPR003736">
    <property type="entry name" value="PAAI_dom"/>
</dbReference>
<proteinExistence type="predicted"/>
<dbReference type="Pfam" id="PF03061">
    <property type="entry name" value="4HBT"/>
    <property type="match status" value="1"/>
</dbReference>
<dbReference type="Gene3D" id="3.10.129.10">
    <property type="entry name" value="Hotdog Thioesterase"/>
    <property type="match status" value="1"/>
</dbReference>
<dbReference type="SUPFAM" id="SSF54637">
    <property type="entry name" value="Thioesterase/thiol ester dehydrase-isomerase"/>
    <property type="match status" value="1"/>
</dbReference>
<name>A0A1M6LSK8_9FLAO</name>
<protein>
    <submittedName>
        <fullName evidence="3">Acyl-CoA thioesterase</fullName>
    </submittedName>
</protein>
<evidence type="ECO:0000313" key="4">
    <source>
        <dbReference type="Proteomes" id="UP000184172"/>
    </source>
</evidence>
<dbReference type="InterPro" id="IPR052723">
    <property type="entry name" value="Acyl-CoA_thioesterase_PaaI"/>
</dbReference>
<dbReference type="GO" id="GO:0016289">
    <property type="term" value="F:acyl-CoA hydrolase activity"/>
    <property type="evidence" value="ECO:0007669"/>
    <property type="project" value="TreeGrafter"/>
</dbReference>
<accession>A0A1M6LSK8</accession>
<organism evidence="3 4">
    <name type="scientific">Aequorivita viscosa</name>
    <dbReference type="NCBI Taxonomy" id="797419"/>
    <lineage>
        <taxon>Bacteria</taxon>
        <taxon>Pseudomonadati</taxon>
        <taxon>Bacteroidota</taxon>
        <taxon>Flavobacteriia</taxon>
        <taxon>Flavobacteriales</taxon>
        <taxon>Flavobacteriaceae</taxon>
        <taxon>Aequorivita</taxon>
    </lineage>
</organism>
<keyword evidence="1" id="KW-0378">Hydrolase</keyword>
<keyword evidence="4" id="KW-1185">Reference proteome</keyword>
<dbReference type="CDD" id="cd03443">
    <property type="entry name" value="PaaI_thioesterase"/>
    <property type="match status" value="1"/>
</dbReference>